<accession>A0A7W6EUG2</accession>
<feature type="chain" id="PRO_5031104973" description="Conjugal transfer protein" evidence="1">
    <location>
        <begin position="21"/>
        <end position="302"/>
    </location>
</feature>
<dbReference type="Proteomes" id="UP000541352">
    <property type="component" value="Unassembled WGS sequence"/>
</dbReference>
<protein>
    <recommendedName>
        <fullName evidence="4">Conjugal transfer protein</fullName>
    </recommendedName>
</protein>
<sequence length="302" mass="33356">MKKTLLGLAVSLFISAHTQAQFVVSDPIHTGITTAIKLLQDPSFKELVGNVKKLMEVASAVQQFNRGRELVGNVQGAMSDMNKMAAVISQDKHIHPREYGRVLAGFQKINNEGSSIMIAASNALIQRHAKMTDAERMQWLEDMYQKVNGFRAVMNEFYGSIRKSSISRARTNQDRIATAKLYGLALNGSTYHNGLTSGNFGIPISGIHASSYDVIDSGLGDTSVQGNEEAKKVAERMTAYQSELRIAESIINADIVDMFEPLLKNCDNSEGCKARVNAAMEIEREKILKEIRANLQRKYGII</sequence>
<evidence type="ECO:0000256" key="1">
    <source>
        <dbReference type="SAM" id="SignalP"/>
    </source>
</evidence>
<name>A0A7W6EUG2_9BACT</name>
<reference evidence="2 3" key="1">
    <citation type="submission" date="2020-08" db="EMBL/GenBank/DDBJ databases">
        <title>Genomic Encyclopedia of Type Strains, Phase IV (KMG-IV): sequencing the most valuable type-strain genomes for metagenomic binning, comparative biology and taxonomic classification.</title>
        <authorList>
            <person name="Goeker M."/>
        </authorList>
    </citation>
    <scope>NUCLEOTIDE SEQUENCE [LARGE SCALE GENOMIC DNA]</scope>
    <source>
        <strain evidence="2 3">DSM 17976</strain>
    </source>
</reference>
<keyword evidence="1" id="KW-0732">Signal</keyword>
<dbReference type="RefSeq" id="WP_183980703.1">
    <property type="nucleotide sequence ID" value="NZ_JACIBY010000036.1"/>
</dbReference>
<keyword evidence="3" id="KW-1185">Reference proteome</keyword>
<organism evidence="2 3">
    <name type="scientific">Runella defluvii</name>
    <dbReference type="NCBI Taxonomy" id="370973"/>
    <lineage>
        <taxon>Bacteria</taxon>
        <taxon>Pseudomonadati</taxon>
        <taxon>Bacteroidota</taxon>
        <taxon>Cytophagia</taxon>
        <taxon>Cytophagales</taxon>
        <taxon>Spirosomataceae</taxon>
        <taxon>Runella</taxon>
    </lineage>
</organism>
<dbReference type="EMBL" id="JACIBY010000036">
    <property type="protein sequence ID" value="MBB3842371.1"/>
    <property type="molecule type" value="Genomic_DNA"/>
</dbReference>
<evidence type="ECO:0000313" key="3">
    <source>
        <dbReference type="Proteomes" id="UP000541352"/>
    </source>
</evidence>
<feature type="signal peptide" evidence="1">
    <location>
        <begin position="1"/>
        <end position="20"/>
    </location>
</feature>
<evidence type="ECO:0008006" key="4">
    <source>
        <dbReference type="Google" id="ProtNLM"/>
    </source>
</evidence>
<dbReference type="AlphaFoldDB" id="A0A7W6EUG2"/>
<evidence type="ECO:0000313" key="2">
    <source>
        <dbReference type="EMBL" id="MBB3842371.1"/>
    </source>
</evidence>
<gene>
    <name evidence="2" type="ORF">FHS57_006402</name>
</gene>
<proteinExistence type="predicted"/>
<comment type="caution">
    <text evidence="2">The sequence shown here is derived from an EMBL/GenBank/DDBJ whole genome shotgun (WGS) entry which is preliminary data.</text>
</comment>